<reference evidence="14" key="3">
    <citation type="submission" date="2023-05" db="EMBL/GenBank/DDBJ databases">
        <authorList>
            <person name="Smith C.H."/>
        </authorList>
    </citation>
    <scope>NUCLEOTIDE SEQUENCE</scope>
    <source>
        <strain evidence="14">CHS0354</strain>
        <tissue evidence="14">Mantle</tissue>
    </source>
</reference>
<organism evidence="14 15">
    <name type="scientific">Potamilus streckersoni</name>
    <dbReference type="NCBI Taxonomy" id="2493646"/>
    <lineage>
        <taxon>Eukaryota</taxon>
        <taxon>Metazoa</taxon>
        <taxon>Spiralia</taxon>
        <taxon>Lophotrochozoa</taxon>
        <taxon>Mollusca</taxon>
        <taxon>Bivalvia</taxon>
        <taxon>Autobranchia</taxon>
        <taxon>Heteroconchia</taxon>
        <taxon>Palaeoheterodonta</taxon>
        <taxon>Unionida</taxon>
        <taxon>Unionoidea</taxon>
        <taxon>Unionidae</taxon>
        <taxon>Ambleminae</taxon>
        <taxon>Lampsilini</taxon>
        <taxon>Potamilus</taxon>
    </lineage>
</organism>
<reference evidence="14" key="2">
    <citation type="journal article" date="2021" name="Genome Biol. Evol.">
        <title>Developing a high-quality reference genome for a parasitic bivalve with doubly uniparental inheritance (Bivalvia: Unionida).</title>
        <authorList>
            <person name="Smith C.H."/>
        </authorList>
    </citation>
    <scope>NUCLEOTIDE SEQUENCE</scope>
    <source>
        <strain evidence="14">CHS0354</strain>
        <tissue evidence="14">Mantle</tissue>
    </source>
</reference>
<comment type="pathway">
    <text evidence="3">Isoprenoid biosynthesis; isopentenyl diphosphate biosynthesis via DXP pathway; isopentenyl diphosphate from 1-deoxy-D-xylulose 5-phosphate: step 1/6.</text>
</comment>
<dbReference type="GO" id="GO:0008299">
    <property type="term" value="P:isoprenoid biosynthetic process"/>
    <property type="evidence" value="ECO:0007669"/>
    <property type="project" value="UniProtKB-KW"/>
</dbReference>
<evidence type="ECO:0000256" key="2">
    <source>
        <dbReference type="ARBA" id="ARBA00001946"/>
    </source>
</evidence>
<keyword evidence="6" id="KW-0479">Metal-binding</keyword>
<dbReference type="AlphaFoldDB" id="A0AAE0RYW4"/>
<evidence type="ECO:0000256" key="7">
    <source>
        <dbReference type="ARBA" id="ARBA00022857"/>
    </source>
</evidence>
<sequence>MRLEQGFHNKKRLAVLGSTGSIGRNVLDVVRQYPLHYAISYLSAKNNGTMLLEQALEFKPKAVVLLDTQNKYGQKSELYAKLKSEGIDVYDNAHDLLNIASATDVDFVVNALVGFSGLEPTLSAIKAKKNIGLANKESLVVGGELVMSQIQEHGVSLIPIDSEHSAIFQCLQGECRKTMQRLILTASGGPFRDVPIEKMPDLSVEAALKHPNWSMGPKISIDSATMMNKGLEIIEAYWLFKVDASPQLGLPDMRQPIQYALSYPNRLQAVYPTMNWSQKLNLTFEPLDNHRFPSVPLALEALRHGSCATLVLNAANEIAKLCANTNLMKITLLGTGASQGVPVPLCTCPACISENSKNKRLRSSAFIEVNGLSILIDSSIDFRIQAIRSNIQNIDAVLQTHHHFDHLFGIDDLRNYTLKKKIPVYMSESTSIEVMSRFQYAFSSKNKLLGLVSLELKIINEAFTIEQEPNSVKIIPIEISHGAINILGFRIKNMAYLTDCKSIPQASLDKLNGLDVLFISALKHKPHPSHATIEEALAFIEIIKPKRAILTHIHHSQMLKPFQQMLKPFQQMLKPFQQMLKSFQQMLKSFQQMLKSFQQMLKSFQQMLKSFQQMLKSFQQMLKSFQQMLKPFQQMLKPFRH</sequence>
<keyword evidence="9" id="KW-0464">Manganese</keyword>
<evidence type="ECO:0000256" key="1">
    <source>
        <dbReference type="ARBA" id="ARBA00001936"/>
    </source>
</evidence>
<dbReference type="GO" id="GO:0070402">
    <property type="term" value="F:NADPH binding"/>
    <property type="evidence" value="ECO:0007669"/>
    <property type="project" value="InterPro"/>
</dbReference>
<evidence type="ECO:0000256" key="6">
    <source>
        <dbReference type="ARBA" id="ARBA00022723"/>
    </source>
</evidence>
<dbReference type="Proteomes" id="UP001195483">
    <property type="component" value="Unassembled WGS sequence"/>
</dbReference>
<dbReference type="Pfam" id="PF12706">
    <property type="entry name" value="Lactamase_B_2"/>
    <property type="match status" value="1"/>
</dbReference>
<name>A0AAE0RYW4_9BIVA</name>
<dbReference type="HAMAP" id="MF_00183">
    <property type="entry name" value="DXP_reductoisom"/>
    <property type="match status" value="1"/>
</dbReference>
<evidence type="ECO:0000256" key="9">
    <source>
        <dbReference type="ARBA" id="ARBA00023211"/>
    </source>
</evidence>
<keyword evidence="10" id="KW-0414">Isoprene biosynthesis</keyword>
<dbReference type="Pfam" id="PF02670">
    <property type="entry name" value="DXP_reductoisom"/>
    <property type="match status" value="1"/>
</dbReference>
<dbReference type="Pfam" id="PF08436">
    <property type="entry name" value="DXP_redisom_C"/>
    <property type="match status" value="1"/>
</dbReference>
<comment type="caution">
    <text evidence="14">The sequence shown here is derived from an EMBL/GenBank/DDBJ whole genome shotgun (WGS) entry which is preliminary data.</text>
</comment>
<dbReference type="CDD" id="cd16279">
    <property type="entry name" value="metallo-hydrolase-like_MBL-fold"/>
    <property type="match status" value="1"/>
</dbReference>
<dbReference type="PANTHER" id="PTHR30525">
    <property type="entry name" value="1-DEOXY-D-XYLULOSE 5-PHOSPHATE REDUCTOISOMERASE"/>
    <property type="match status" value="1"/>
</dbReference>
<comment type="cofactor">
    <cofactor evidence="2">
        <name>Mg(2+)</name>
        <dbReference type="ChEBI" id="CHEBI:18420"/>
    </cofactor>
</comment>
<comment type="cofactor">
    <cofactor evidence="1">
        <name>Mn(2+)</name>
        <dbReference type="ChEBI" id="CHEBI:29035"/>
    </cofactor>
</comment>
<accession>A0AAE0RYW4</accession>
<keyword evidence="7" id="KW-0521">NADP</keyword>
<dbReference type="GO" id="GO:0030604">
    <property type="term" value="F:1-deoxy-D-xylulose-5-phosphate reductoisomerase activity"/>
    <property type="evidence" value="ECO:0007669"/>
    <property type="project" value="UniProtKB-EC"/>
</dbReference>
<dbReference type="InterPro" id="IPR036291">
    <property type="entry name" value="NAD(P)-bd_dom_sf"/>
</dbReference>
<dbReference type="Gene3D" id="1.10.1740.10">
    <property type="match status" value="1"/>
</dbReference>
<feature type="domain" description="Metallo-beta-lactamase" evidence="13">
    <location>
        <begin position="361"/>
        <end position="552"/>
    </location>
</feature>
<dbReference type="SUPFAM" id="SSF51735">
    <property type="entry name" value="NAD(P)-binding Rossmann-fold domains"/>
    <property type="match status" value="1"/>
</dbReference>
<dbReference type="InterPro" id="IPR003821">
    <property type="entry name" value="DXP_reductoisomerase"/>
</dbReference>
<evidence type="ECO:0000259" key="13">
    <source>
        <dbReference type="SMART" id="SM00849"/>
    </source>
</evidence>
<reference evidence="14" key="1">
    <citation type="journal article" date="2021" name="Genome Biol. Evol.">
        <title>A High-Quality Reference Genome for a Parasitic Bivalve with Doubly Uniparental Inheritance (Bivalvia: Unionida).</title>
        <authorList>
            <person name="Smith C.H."/>
        </authorList>
    </citation>
    <scope>NUCLEOTIDE SEQUENCE</scope>
    <source>
        <strain evidence="14">CHS0354</strain>
    </source>
</reference>
<dbReference type="InterPro" id="IPR001279">
    <property type="entry name" value="Metallo-B-lactamas"/>
</dbReference>
<dbReference type="InterPro" id="IPR036169">
    <property type="entry name" value="DXPR_C_sf"/>
</dbReference>
<dbReference type="SUPFAM" id="SSF58104">
    <property type="entry name" value="Methyl-accepting chemotaxis protein (MCP) signaling domain"/>
    <property type="match status" value="1"/>
</dbReference>
<evidence type="ECO:0000256" key="5">
    <source>
        <dbReference type="ARBA" id="ARBA00012366"/>
    </source>
</evidence>
<evidence type="ECO:0000256" key="11">
    <source>
        <dbReference type="ARBA" id="ARBA00048543"/>
    </source>
</evidence>
<dbReference type="InterPro" id="IPR013644">
    <property type="entry name" value="DXP_reductoisomerase_C"/>
</dbReference>
<evidence type="ECO:0000256" key="8">
    <source>
        <dbReference type="ARBA" id="ARBA00023002"/>
    </source>
</evidence>
<dbReference type="Gene3D" id="3.60.15.10">
    <property type="entry name" value="Ribonuclease Z/Hydroxyacylglutathione hydrolase-like"/>
    <property type="match status" value="1"/>
</dbReference>
<dbReference type="EC" id="1.1.1.267" evidence="5"/>
<dbReference type="SUPFAM" id="SSF69055">
    <property type="entry name" value="1-deoxy-D-xylulose-5-phosphate reductoisomerase, C-terminal domain"/>
    <property type="match status" value="1"/>
</dbReference>
<gene>
    <name evidence="14" type="ORF">CHS0354_023728</name>
</gene>
<dbReference type="Gene3D" id="3.40.50.720">
    <property type="entry name" value="NAD(P)-binding Rossmann-like Domain"/>
    <property type="match status" value="1"/>
</dbReference>
<evidence type="ECO:0000256" key="12">
    <source>
        <dbReference type="ARBA" id="ARBA00073770"/>
    </source>
</evidence>
<dbReference type="EMBL" id="JAEAOA010001427">
    <property type="protein sequence ID" value="KAK3582192.1"/>
    <property type="molecule type" value="Genomic_DNA"/>
</dbReference>
<dbReference type="Pfam" id="PF13288">
    <property type="entry name" value="DXPR_C"/>
    <property type="match status" value="1"/>
</dbReference>
<evidence type="ECO:0000256" key="4">
    <source>
        <dbReference type="ARBA" id="ARBA00006825"/>
    </source>
</evidence>
<evidence type="ECO:0000313" key="14">
    <source>
        <dbReference type="EMBL" id="KAK3582192.1"/>
    </source>
</evidence>
<comment type="catalytic activity">
    <reaction evidence="11">
        <text>2-C-methyl-D-erythritol 4-phosphate + NADP(+) = 1-deoxy-D-xylulose 5-phosphate + NADPH + H(+)</text>
        <dbReference type="Rhea" id="RHEA:13717"/>
        <dbReference type="ChEBI" id="CHEBI:15378"/>
        <dbReference type="ChEBI" id="CHEBI:57783"/>
        <dbReference type="ChEBI" id="CHEBI:57792"/>
        <dbReference type="ChEBI" id="CHEBI:58262"/>
        <dbReference type="ChEBI" id="CHEBI:58349"/>
        <dbReference type="EC" id="1.1.1.267"/>
    </reaction>
    <physiologicalReaction direction="right-to-left" evidence="11">
        <dbReference type="Rhea" id="RHEA:13719"/>
    </physiologicalReaction>
</comment>
<dbReference type="InterPro" id="IPR026877">
    <property type="entry name" value="DXPR_C"/>
</dbReference>
<keyword evidence="8" id="KW-0560">Oxidoreductase</keyword>
<dbReference type="SUPFAM" id="SSF55347">
    <property type="entry name" value="Glyceraldehyde-3-phosphate dehydrogenase-like, C-terminal domain"/>
    <property type="match status" value="1"/>
</dbReference>
<evidence type="ECO:0000313" key="15">
    <source>
        <dbReference type="Proteomes" id="UP001195483"/>
    </source>
</evidence>
<evidence type="ECO:0000256" key="10">
    <source>
        <dbReference type="ARBA" id="ARBA00023229"/>
    </source>
</evidence>
<proteinExistence type="inferred from homology"/>
<dbReference type="SUPFAM" id="SSF56281">
    <property type="entry name" value="Metallo-hydrolase/oxidoreductase"/>
    <property type="match status" value="1"/>
</dbReference>
<dbReference type="PANTHER" id="PTHR30525:SF0">
    <property type="entry name" value="1-DEOXY-D-XYLULOSE 5-PHOSPHATE REDUCTOISOMERASE, CHLOROPLASTIC"/>
    <property type="match status" value="1"/>
</dbReference>
<protein>
    <recommendedName>
        <fullName evidence="12">1-deoxy-D-xylulose 5-phosphate reductoisomerase, apicoplastic</fullName>
        <ecNumber evidence="5">1.1.1.267</ecNumber>
    </recommendedName>
</protein>
<keyword evidence="15" id="KW-1185">Reference proteome</keyword>
<dbReference type="InterPro" id="IPR036866">
    <property type="entry name" value="RibonucZ/Hydroxyglut_hydro"/>
</dbReference>
<evidence type="ECO:0000256" key="3">
    <source>
        <dbReference type="ARBA" id="ARBA00005094"/>
    </source>
</evidence>
<dbReference type="InterPro" id="IPR013512">
    <property type="entry name" value="DXP_reductoisomerase_N"/>
</dbReference>
<dbReference type="SMART" id="SM00849">
    <property type="entry name" value="Lactamase_B"/>
    <property type="match status" value="1"/>
</dbReference>
<comment type="similarity">
    <text evidence="4">Belongs to the DXR family.</text>
</comment>
<dbReference type="FunFam" id="3.40.50.720:FF:000045">
    <property type="entry name" value="1-deoxy-D-xylulose 5-phosphate reductoisomerase"/>
    <property type="match status" value="1"/>
</dbReference>
<dbReference type="GO" id="GO:0030145">
    <property type="term" value="F:manganese ion binding"/>
    <property type="evidence" value="ECO:0007669"/>
    <property type="project" value="TreeGrafter"/>
</dbReference>